<accession>A0A8H3GNJ2</accession>
<keyword evidence="2" id="KW-0378">Hydrolase</keyword>
<gene>
    <name evidence="6" type="ORF">RDB_LOCUS163349</name>
</gene>
<dbReference type="InterPro" id="IPR000073">
    <property type="entry name" value="AB_hydrolase_1"/>
</dbReference>
<evidence type="ECO:0000256" key="3">
    <source>
        <dbReference type="SAM" id="SignalP"/>
    </source>
</evidence>
<name>A0A8H3GNJ2_9AGAM</name>
<organism evidence="6 7">
    <name type="scientific">Rhizoctonia solani</name>
    <dbReference type="NCBI Taxonomy" id="456999"/>
    <lineage>
        <taxon>Eukaryota</taxon>
        <taxon>Fungi</taxon>
        <taxon>Dikarya</taxon>
        <taxon>Basidiomycota</taxon>
        <taxon>Agaricomycotina</taxon>
        <taxon>Agaricomycetes</taxon>
        <taxon>Cantharellales</taxon>
        <taxon>Ceratobasidiaceae</taxon>
        <taxon>Rhizoctonia</taxon>
    </lineage>
</organism>
<proteinExistence type="inferred from homology"/>
<protein>
    <recommendedName>
        <fullName evidence="8">Hydrolase Mb2248c</fullName>
    </recommendedName>
</protein>
<dbReference type="Proteomes" id="UP000663846">
    <property type="component" value="Unassembled WGS sequence"/>
</dbReference>
<dbReference type="InterPro" id="IPR013595">
    <property type="entry name" value="Pept_S33_TAP-like_C"/>
</dbReference>
<evidence type="ECO:0000256" key="1">
    <source>
        <dbReference type="ARBA" id="ARBA00010088"/>
    </source>
</evidence>
<dbReference type="Pfam" id="PF00561">
    <property type="entry name" value="Abhydrolase_1"/>
    <property type="match status" value="1"/>
</dbReference>
<dbReference type="SUPFAM" id="SSF53474">
    <property type="entry name" value="alpha/beta-Hydrolases"/>
    <property type="match status" value="1"/>
</dbReference>
<evidence type="ECO:0000313" key="7">
    <source>
        <dbReference type="Proteomes" id="UP000663846"/>
    </source>
</evidence>
<comment type="similarity">
    <text evidence="1">Belongs to the peptidase S33 family.</text>
</comment>
<evidence type="ECO:0000256" key="2">
    <source>
        <dbReference type="ARBA" id="ARBA00022801"/>
    </source>
</evidence>
<dbReference type="Gene3D" id="3.40.50.1820">
    <property type="entry name" value="alpha/beta hydrolase"/>
    <property type="match status" value="1"/>
</dbReference>
<feature type="chain" id="PRO_5034834863" description="Hydrolase Mb2248c" evidence="3">
    <location>
        <begin position="25"/>
        <end position="545"/>
    </location>
</feature>
<dbReference type="AlphaFoldDB" id="A0A8H3GNJ2"/>
<reference evidence="6" key="1">
    <citation type="submission" date="2021-01" db="EMBL/GenBank/DDBJ databases">
        <authorList>
            <person name="Kaushik A."/>
        </authorList>
    </citation>
    <scope>NUCLEOTIDE SEQUENCE</scope>
    <source>
        <strain evidence="6">AG1-1C</strain>
    </source>
</reference>
<feature type="signal peptide" evidence="3">
    <location>
        <begin position="1"/>
        <end position="24"/>
    </location>
</feature>
<dbReference type="PANTHER" id="PTHR43248">
    <property type="entry name" value="2-SUCCINYL-6-HYDROXY-2,4-CYCLOHEXADIENE-1-CARBOXYLATE SYNTHASE"/>
    <property type="match status" value="1"/>
</dbReference>
<dbReference type="InterPro" id="IPR029058">
    <property type="entry name" value="AB_hydrolase_fold"/>
</dbReference>
<evidence type="ECO:0008006" key="8">
    <source>
        <dbReference type="Google" id="ProtNLM"/>
    </source>
</evidence>
<dbReference type="EMBL" id="CAJMWS010000791">
    <property type="protein sequence ID" value="CAE6463673.1"/>
    <property type="molecule type" value="Genomic_DNA"/>
</dbReference>
<evidence type="ECO:0000259" key="5">
    <source>
        <dbReference type="Pfam" id="PF08386"/>
    </source>
</evidence>
<evidence type="ECO:0000313" key="6">
    <source>
        <dbReference type="EMBL" id="CAE6463673.1"/>
    </source>
</evidence>
<dbReference type="Pfam" id="PF08386">
    <property type="entry name" value="Abhydrolase_4"/>
    <property type="match status" value="1"/>
</dbReference>
<dbReference type="InterPro" id="IPR051601">
    <property type="entry name" value="Serine_prot/Carboxylest_S33"/>
</dbReference>
<dbReference type="GO" id="GO:0016787">
    <property type="term" value="F:hydrolase activity"/>
    <property type="evidence" value="ECO:0007669"/>
    <property type="project" value="UniProtKB-KW"/>
</dbReference>
<evidence type="ECO:0000259" key="4">
    <source>
        <dbReference type="Pfam" id="PF00561"/>
    </source>
</evidence>
<comment type="caution">
    <text evidence="6">The sequence shown here is derived from an EMBL/GenBank/DDBJ whole genome shotgun (WGS) entry which is preliminary data.</text>
</comment>
<feature type="domain" description="AB hydrolase-1" evidence="4">
    <location>
        <begin position="81"/>
        <end position="256"/>
    </location>
</feature>
<keyword evidence="3" id="KW-0732">Signal</keyword>
<sequence>MLSKNTLKFISIITLARLTSLSSALTIRNNPLISWTPCGDATIPRECGRFEVPLDYADSTAGTGSLAVARLNATVAPRLGTIFLNPGGPGESGVGWILSDDMLLILNGTGGQYDLVSWDPRGVGNTIPKVDCFESGTEEKTFWNGSIRGNNLEVRTDFTNTTARNEFYSHVDEVDHMLVKFGKQCNTQSKDMLKYIGTAATVRDMVALHDYLEGTQLVNYWGVSYGTVLGSYFVNMFPERVGGVIIDGVVNPWDWATKQPLQILYDSLNSSDANFNAFASHCAAAGPSKCAIAQQNSTVESIRSWVFDLIALAYDHTRATGGTIITSGQLRALMWGTLYHPREWPELAQNLVQISTALSNSPDLSSTIQTRNLSQQIHPIAPIRRDNNANSSDPANDYAYQSITCADAVDAGNSTTKQGFDTVVDVVNNYSRMFGPFMAWYAGGMYCHHWPVRAVERFTGPFNHTLQNKIMVIGNLYDPITPFISAKAVAEALGDSAILLKHNGYGHTSLYMHSNCTIAATSKYFTTGELPPTGTVCETDEKLFP</sequence>
<feature type="domain" description="Peptidase S33 tripeptidyl aminopeptidase-like C-terminal" evidence="5">
    <location>
        <begin position="438"/>
        <end position="537"/>
    </location>
</feature>
<dbReference type="PANTHER" id="PTHR43248:SF25">
    <property type="entry name" value="AB HYDROLASE-1 DOMAIN-CONTAINING PROTEIN-RELATED"/>
    <property type="match status" value="1"/>
</dbReference>